<dbReference type="InterPro" id="IPR010982">
    <property type="entry name" value="Lambda_DNA-bd_dom_sf"/>
</dbReference>
<dbReference type="Proteomes" id="UP000199777">
    <property type="component" value="Unassembled WGS sequence"/>
</dbReference>
<dbReference type="InterPro" id="IPR001387">
    <property type="entry name" value="Cro/C1-type_HTH"/>
</dbReference>
<accession>A0ABY1KXW3</accession>
<dbReference type="GO" id="GO:0003677">
    <property type="term" value="F:DNA binding"/>
    <property type="evidence" value="ECO:0007669"/>
    <property type="project" value="UniProtKB-KW"/>
</dbReference>
<proteinExistence type="predicted"/>
<feature type="domain" description="HTH cro/C1-type" evidence="2">
    <location>
        <begin position="9"/>
        <end position="63"/>
    </location>
</feature>
<gene>
    <name evidence="3" type="ORF">SAMN05421758_10951</name>
</gene>
<organism evidence="3 4">
    <name type="scientific">Salimicrobium salexigens</name>
    <dbReference type="NCBI Taxonomy" id="908941"/>
    <lineage>
        <taxon>Bacteria</taxon>
        <taxon>Bacillati</taxon>
        <taxon>Bacillota</taxon>
        <taxon>Bacilli</taxon>
        <taxon>Bacillales</taxon>
        <taxon>Bacillaceae</taxon>
        <taxon>Salimicrobium</taxon>
    </lineage>
</organism>
<dbReference type="EMBL" id="FTOK01000009">
    <property type="protein sequence ID" value="SIS90624.1"/>
    <property type="molecule type" value="Genomic_DNA"/>
</dbReference>
<comment type="caution">
    <text evidence="3">The sequence shown here is derived from an EMBL/GenBank/DDBJ whole genome shotgun (WGS) entry which is preliminary data.</text>
</comment>
<dbReference type="PROSITE" id="PS50943">
    <property type="entry name" value="HTH_CROC1"/>
    <property type="match status" value="1"/>
</dbReference>
<keyword evidence="4" id="KW-1185">Reference proteome</keyword>
<dbReference type="CDD" id="cd00093">
    <property type="entry name" value="HTH_XRE"/>
    <property type="match status" value="1"/>
</dbReference>
<dbReference type="PANTHER" id="PTHR46558:SF4">
    <property type="entry name" value="DNA-BIDING PHAGE PROTEIN"/>
    <property type="match status" value="1"/>
</dbReference>
<evidence type="ECO:0000313" key="4">
    <source>
        <dbReference type="Proteomes" id="UP000199777"/>
    </source>
</evidence>
<name>A0ABY1KXW3_9BACI</name>
<reference evidence="3 4" key="1">
    <citation type="submission" date="2017-01" db="EMBL/GenBank/DDBJ databases">
        <authorList>
            <person name="Varghese N."/>
            <person name="Submissions S."/>
        </authorList>
    </citation>
    <scope>NUCLEOTIDE SEQUENCE [LARGE SCALE GENOMIC DNA]</scope>
    <source>
        <strain evidence="3 4">DSM 22782</strain>
    </source>
</reference>
<dbReference type="Pfam" id="PF01381">
    <property type="entry name" value="HTH_3"/>
    <property type="match status" value="1"/>
</dbReference>
<dbReference type="Gene3D" id="1.10.260.40">
    <property type="entry name" value="lambda repressor-like DNA-binding domains"/>
    <property type="match status" value="1"/>
</dbReference>
<dbReference type="PANTHER" id="PTHR46558">
    <property type="entry name" value="TRACRIPTIONAL REGULATORY PROTEIN-RELATED-RELATED"/>
    <property type="match status" value="1"/>
</dbReference>
<keyword evidence="1 3" id="KW-0238">DNA-binding</keyword>
<dbReference type="RefSeq" id="WP_076572321.1">
    <property type="nucleotide sequence ID" value="NZ_FTOK01000009.1"/>
</dbReference>
<dbReference type="SMART" id="SM00530">
    <property type="entry name" value="HTH_XRE"/>
    <property type="match status" value="1"/>
</dbReference>
<evidence type="ECO:0000256" key="1">
    <source>
        <dbReference type="ARBA" id="ARBA00023125"/>
    </source>
</evidence>
<sequence length="167" mass="19018">MENSLGARLKSLRKRSGKSQAELAKHLGISTAYIGFLEKGTRKGSDDMLGKMADYFNISFDELLQLRDEDFYYNPDKDTRSYSSEESSAALTPLEELNKELSSLDPSIQEQMVIELKEALQKKLDGLITAYALDQVEQLIDKVKNYWLSFAKEKPHDKPSLKKINFS</sequence>
<evidence type="ECO:0000313" key="3">
    <source>
        <dbReference type="EMBL" id="SIS90624.1"/>
    </source>
</evidence>
<evidence type="ECO:0000259" key="2">
    <source>
        <dbReference type="PROSITE" id="PS50943"/>
    </source>
</evidence>
<protein>
    <submittedName>
        <fullName evidence="3">DNA-binding transcriptional regulator, XRE-family HTH domain</fullName>
    </submittedName>
</protein>
<dbReference type="SUPFAM" id="SSF47413">
    <property type="entry name" value="lambda repressor-like DNA-binding domains"/>
    <property type="match status" value="1"/>
</dbReference>